<dbReference type="PROSITE" id="PS50943">
    <property type="entry name" value="HTH_CROC1"/>
    <property type="match status" value="1"/>
</dbReference>
<accession>A0ABQ4H1M3</accession>
<dbReference type="Pfam" id="PF13424">
    <property type="entry name" value="TPR_12"/>
    <property type="match status" value="1"/>
</dbReference>
<dbReference type="SMART" id="SM00028">
    <property type="entry name" value="TPR"/>
    <property type="match status" value="5"/>
</dbReference>
<dbReference type="EMBL" id="BOOF01000085">
    <property type="protein sequence ID" value="GIH67593.1"/>
    <property type="molecule type" value="Genomic_DNA"/>
</dbReference>
<dbReference type="Pfam" id="PF13560">
    <property type="entry name" value="HTH_31"/>
    <property type="match status" value="1"/>
</dbReference>
<organism evidence="3 4">
    <name type="scientific">Microbispora siamensis</name>
    <dbReference type="NCBI Taxonomy" id="564413"/>
    <lineage>
        <taxon>Bacteria</taxon>
        <taxon>Bacillati</taxon>
        <taxon>Actinomycetota</taxon>
        <taxon>Actinomycetes</taxon>
        <taxon>Streptosporangiales</taxon>
        <taxon>Streptosporangiaceae</taxon>
        <taxon>Microbispora</taxon>
    </lineage>
</organism>
<name>A0ABQ4H1M3_9ACTN</name>
<dbReference type="Gene3D" id="3.40.50.300">
    <property type="entry name" value="P-loop containing nucleotide triphosphate hydrolases"/>
    <property type="match status" value="1"/>
</dbReference>
<dbReference type="PANTHER" id="PTHR47691">
    <property type="entry name" value="REGULATOR-RELATED"/>
    <property type="match status" value="1"/>
</dbReference>
<evidence type="ECO:0000259" key="2">
    <source>
        <dbReference type="PROSITE" id="PS50943"/>
    </source>
</evidence>
<dbReference type="InterPro" id="IPR011990">
    <property type="entry name" value="TPR-like_helical_dom_sf"/>
</dbReference>
<reference evidence="3 4" key="1">
    <citation type="submission" date="2021-01" db="EMBL/GenBank/DDBJ databases">
        <title>Whole genome shotgun sequence of Microbispora siamensis NBRC 104113.</title>
        <authorList>
            <person name="Komaki H."/>
            <person name="Tamura T."/>
        </authorList>
    </citation>
    <scope>NUCLEOTIDE SEQUENCE [LARGE SCALE GENOMIC DNA]</scope>
    <source>
        <strain evidence="3 4">NBRC 104113</strain>
    </source>
</reference>
<dbReference type="SUPFAM" id="SSF52540">
    <property type="entry name" value="P-loop containing nucleoside triphosphate hydrolases"/>
    <property type="match status" value="1"/>
</dbReference>
<proteinExistence type="predicted"/>
<dbReference type="InterPro" id="IPR019734">
    <property type="entry name" value="TPR_rpt"/>
</dbReference>
<dbReference type="PROSITE" id="PS50005">
    <property type="entry name" value="TPR"/>
    <property type="match status" value="1"/>
</dbReference>
<keyword evidence="1" id="KW-0802">TPR repeat</keyword>
<dbReference type="InterPro" id="IPR002182">
    <property type="entry name" value="NB-ARC"/>
</dbReference>
<dbReference type="Gene3D" id="1.10.260.40">
    <property type="entry name" value="lambda repressor-like DNA-binding domains"/>
    <property type="match status" value="1"/>
</dbReference>
<dbReference type="InterPro" id="IPR003593">
    <property type="entry name" value="AAA+_ATPase"/>
</dbReference>
<dbReference type="Pfam" id="PF00931">
    <property type="entry name" value="NB-ARC"/>
    <property type="match status" value="1"/>
</dbReference>
<evidence type="ECO:0000313" key="3">
    <source>
        <dbReference type="EMBL" id="GIH67593.1"/>
    </source>
</evidence>
<evidence type="ECO:0000256" key="1">
    <source>
        <dbReference type="PROSITE-ProRule" id="PRU00339"/>
    </source>
</evidence>
<dbReference type="CDD" id="cd00093">
    <property type="entry name" value="HTH_XRE"/>
    <property type="match status" value="1"/>
</dbReference>
<feature type="repeat" description="TPR" evidence="1">
    <location>
        <begin position="669"/>
        <end position="702"/>
    </location>
</feature>
<keyword evidence="4" id="KW-1185">Reference proteome</keyword>
<dbReference type="InterPro" id="IPR010982">
    <property type="entry name" value="Lambda_DNA-bd_dom_sf"/>
</dbReference>
<gene>
    <name evidence="3" type="ORF">Msi02_84100</name>
</gene>
<dbReference type="Gene3D" id="1.25.40.10">
    <property type="entry name" value="Tetratricopeptide repeat domain"/>
    <property type="match status" value="1"/>
</dbReference>
<dbReference type="PANTHER" id="PTHR47691:SF3">
    <property type="entry name" value="HTH-TYPE TRANSCRIPTIONAL REGULATOR RV0890C-RELATED"/>
    <property type="match status" value="1"/>
</dbReference>
<dbReference type="InterPro" id="IPR027417">
    <property type="entry name" value="P-loop_NTPase"/>
</dbReference>
<protein>
    <submittedName>
        <fullName evidence="3">SARP family transcriptional regulator</fullName>
    </submittedName>
</protein>
<dbReference type="InterPro" id="IPR001387">
    <property type="entry name" value="Cro/C1-type_HTH"/>
</dbReference>
<dbReference type="PRINTS" id="PR00364">
    <property type="entry name" value="DISEASERSIST"/>
</dbReference>
<feature type="domain" description="HTH cro/C1-type" evidence="2">
    <location>
        <begin position="6"/>
        <end position="61"/>
    </location>
</feature>
<dbReference type="Proteomes" id="UP000660454">
    <property type="component" value="Unassembled WGS sequence"/>
</dbReference>
<dbReference type="SUPFAM" id="SSF47413">
    <property type="entry name" value="lambda repressor-like DNA-binding domains"/>
    <property type="match status" value="1"/>
</dbReference>
<comment type="caution">
    <text evidence="3">The sequence shown here is derived from an EMBL/GenBank/DDBJ whole genome shotgun (WGS) entry which is preliminary data.</text>
</comment>
<dbReference type="SMART" id="SM00530">
    <property type="entry name" value="HTH_XRE"/>
    <property type="match status" value="1"/>
</dbReference>
<evidence type="ECO:0000313" key="4">
    <source>
        <dbReference type="Proteomes" id="UP000660454"/>
    </source>
</evidence>
<dbReference type="SUPFAM" id="SSF48452">
    <property type="entry name" value="TPR-like"/>
    <property type="match status" value="2"/>
</dbReference>
<dbReference type="SMART" id="SM00382">
    <property type="entry name" value="AAA"/>
    <property type="match status" value="1"/>
</dbReference>
<sequence length="775" mass="84304">MFGELVRAHRTKAMLTQEELAAQAGVSVRHLREIEAGRVTAPRASTVRLLADALGLSDSERAEFQRIARTGPAEAGMTTDAAPAPPGPRTIPAPQIRPAQLPAQVTGFAGRVHQLRDLDGAPNPVVLVVGEAGVGKTTLVIRWAHAAAGSYPDGQLYVNLRGFDPTRSPVDPTDVLHSFLGALGVAASRIPNDRDSRAALYRSLLADRRMLIVLDNAAGTDQVRPLLPGNSACRVLITSRDRLTGLVVSDAAYMLTVPPLDIEEARELLGLRLGSRRVEAESADFDRLIDRCQHLPIALALVAARLAAQPTVTVHALAAQIDAAVPSQVLDSLAVGDTTTDIRAVFSWSYQKLSDGAARLFRLLAVHPGPDISVEAAASLAAVEPARLRPLLDEITRNHLVHEHRPGRYEFHDLLRAYAIELAHSQDAPEEWDEALRRVLDHYIHAAGAGARLLFPHRDEVTVPTGRPGVVRVAPAGRSAALAWFTAEHQVLLNMLDVTVEQGFDAYVAPLAWAFVPFANLRGHWHDELRGHRGALAVAERRKDLAGQGRSHLAMAAVYTRIGETGPAERHYQLALDIFERIGDLVGGGHVHSNLARIREVETRHEAALRHSQEALRLYTKADHPRFRARALSGVGWYQVAVGDYTAALGFCTEALTSLREIGDRDGEAATLDTLGYAHSHLGDHDRAITCYEDARRLHHEDGDRYNEALVLSHLGDSYLALGRSQDTAWAWNTALTILTDLGHPDARSIQCRLETLAQSVHRDLGDVGDDTTST</sequence>